<feature type="domain" description="DUF4139" evidence="2">
    <location>
        <begin position="225"/>
        <end position="747"/>
    </location>
</feature>
<feature type="region of interest" description="Disordered" evidence="1">
    <location>
        <begin position="401"/>
        <end position="431"/>
    </location>
</feature>
<reference evidence="4 5" key="1">
    <citation type="submission" date="2018-04" db="EMBL/GenBank/DDBJ databases">
        <authorList>
            <person name="Go L.Y."/>
            <person name="Mitchell J.A."/>
        </authorList>
    </citation>
    <scope>NUCLEOTIDE SEQUENCE [LARGE SCALE GENOMIC DNA]</scope>
    <source>
        <strain evidence="4">ULC066bin1</strain>
    </source>
</reference>
<feature type="domain" description="DUF4140" evidence="3">
    <location>
        <begin position="13"/>
        <end position="113"/>
    </location>
</feature>
<dbReference type="PANTHER" id="PTHR31005">
    <property type="entry name" value="DUF4139 DOMAIN-CONTAINING PROTEIN"/>
    <property type="match status" value="1"/>
</dbReference>
<feature type="compositionally biased region" description="Polar residues" evidence="1">
    <location>
        <begin position="403"/>
        <end position="412"/>
    </location>
</feature>
<proteinExistence type="predicted"/>
<evidence type="ECO:0000256" key="1">
    <source>
        <dbReference type="SAM" id="MobiDB-lite"/>
    </source>
</evidence>
<dbReference type="InterPro" id="IPR011935">
    <property type="entry name" value="CHP02231"/>
</dbReference>
<evidence type="ECO:0000313" key="4">
    <source>
        <dbReference type="EMBL" id="PZO38520.1"/>
    </source>
</evidence>
<evidence type="ECO:0008006" key="6">
    <source>
        <dbReference type="Google" id="ProtNLM"/>
    </source>
</evidence>
<accession>A0A2W4W2K1</accession>
<dbReference type="AlphaFoldDB" id="A0A2W4W2K1"/>
<name>A0A2W4W2K1_9CYAN</name>
<dbReference type="EMBL" id="QBML01000023">
    <property type="protein sequence ID" value="PZO38520.1"/>
    <property type="molecule type" value="Genomic_DNA"/>
</dbReference>
<protein>
    <recommendedName>
        <fullName evidence="6">DUF4139 domain-containing protein</fullName>
    </recommendedName>
</protein>
<dbReference type="Pfam" id="PF13598">
    <property type="entry name" value="DUF4139"/>
    <property type="match status" value="1"/>
</dbReference>
<comment type="caution">
    <text evidence="4">The sequence shown here is derived from an EMBL/GenBank/DDBJ whole genome shotgun (WGS) entry which is preliminary data.</text>
</comment>
<reference evidence="4 5" key="2">
    <citation type="submission" date="2018-06" db="EMBL/GenBank/DDBJ databases">
        <title>Metagenomic assembly of (sub)arctic Cyanobacteria and their associated microbiome from non-axenic cultures.</title>
        <authorList>
            <person name="Baurain D."/>
        </authorList>
    </citation>
    <scope>NUCLEOTIDE SEQUENCE [LARGE SCALE GENOMIC DNA]</scope>
    <source>
        <strain evidence="4">ULC066bin1</strain>
    </source>
</reference>
<organism evidence="4 5">
    <name type="scientific">Pseudanabaena frigida</name>
    <dbReference type="NCBI Taxonomy" id="945775"/>
    <lineage>
        <taxon>Bacteria</taxon>
        <taxon>Bacillati</taxon>
        <taxon>Cyanobacteriota</taxon>
        <taxon>Cyanophyceae</taxon>
        <taxon>Pseudanabaenales</taxon>
        <taxon>Pseudanabaenaceae</taxon>
        <taxon>Pseudanabaena</taxon>
    </lineage>
</organism>
<dbReference type="Pfam" id="PF13600">
    <property type="entry name" value="DUF4140"/>
    <property type="match status" value="1"/>
</dbReference>
<dbReference type="InterPro" id="IPR025554">
    <property type="entry name" value="DUF4140"/>
</dbReference>
<dbReference type="Proteomes" id="UP000249467">
    <property type="component" value="Unassembled WGS sequence"/>
</dbReference>
<dbReference type="InterPro" id="IPR037291">
    <property type="entry name" value="DUF4139"/>
</dbReference>
<sequence>MTIAQLTSKIDKVKVYAEGSTVTRLASLSAIAWQSETEVEIVGLPLALDDATVRVRVESGAADNTDGDNIFVTDVRVGLSVPPPTEVPVSSLETEIQTAKAEVDRLEDLRSAIGLEILILNELQVPDRPVGEEGKAPPQSPTGARLALANFKDEQRQLRIKEKRELEVQLRKGKESLDDLQQKQTLASNANVAKIDELRKTIIARLHVSDRPPESLPSPDTLQLVVEYFVRGARWMPTYVCRLNSVTNTAAIAVRALICQRTGEDWSGVKIELSTATPTGWCELPELPSLRLGRSQTISSKKAWRSPPQGAEILFEDYDLQKQHADNTARTAIFYEPFIIPTVDRLIGIQESTFAKQISSLGTTFLGEILAGSSLPSPAPAGNDEFYNSFGASVAAPAAPASTQMSVRSPQSLAKAKRSSPQEERFEQKSLASRGRSLVAQSAESVDAELAALRSELGGGFTQDLATIFNANQEIKNYGLMRLAAPSDTSQRGKLNIPDAKTLYLESLERWKITVKCELTTVLQSAFGLAMHLPVTGVNVRQLAGAFDFAYLGNGRIDIPADGQFHSVALLEENAEIDLRYIVVPREDTNVFRVAQLRNPLRAPLLSGSTDVYVDGEYILTTRIATVPPKGQMELSLGVEQAIKVARNTSFKEVRSGMSLVAFNELRHKIHIAIANRLSRVAQIEVRERVPVPQPDTKVDVTVTQVTPVWEKYEQQERNIPIKGGYRWQVNVPSCGEVELTADYTIKTFVDNELVDGNRREE</sequence>
<evidence type="ECO:0000259" key="2">
    <source>
        <dbReference type="Pfam" id="PF13598"/>
    </source>
</evidence>
<dbReference type="PANTHER" id="PTHR31005:SF8">
    <property type="entry name" value="DUF4139 DOMAIN-CONTAINING PROTEIN"/>
    <property type="match status" value="1"/>
</dbReference>
<gene>
    <name evidence="4" type="ORF">DCF19_16495</name>
</gene>
<evidence type="ECO:0000313" key="5">
    <source>
        <dbReference type="Proteomes" id="UP000249467"/>
    </source>
</evidence>
<evidence type="ECO:0000259" key="3">
    <source>
        <dbReference type="Pfam" id="PF13600"/>
    </source>
</evidence>